<accession>A0ABM8CWQ3</accession>
<reference evidence="1 2" key="1">
    <citation type="submission" date="2022-11" db="EMBL/GenBank/DDBJ databases">
        <title>Genome Sequencing of Nocardia sp. ON39_IFM12276 and assembly.</title>
        <authorList>
            <person name="Shimojima M."/>
            <person name="Toyokawa M."/>
            <person name="Uesaka K."/>
        </authorList>
    </citation>
    <scope>NUCLEOTIDE SEQUENCE [LARGE SCALE GENOMIC DNA]</scope>
    <source>
        <strain evidence="1 2">IFM 12276</strain>
    </source>
</reference>
<evidence type="ECO:0000313" key="2">
    <source>
        <dbReference type="Proteomes" id="UP001317870"/>
    </source>
</evidence>
<gene>
    <name evidence="1" type="ORF">IFM12276_24450</name>
</gene>
<organism evidence="1 2">
    <name type="scientific">Nocardia sputorum</name>
    <dbReference type="NCBI Taxonomy" id="2984338"/>
    <lineage>
        <taxon>Bacteria</taxon>
        <taxon>Bacillati</taxon>
        <taxon>Actinomycetota</taxon>
        <taxon>Actinomycetes</taxon>
        <taxon>Mycobacteriales</taxon>
        <taxon>Nocardiaceae</taxon>
        <taxon>Nocardia</taxon>
    </lineage>
</organism>
<evidence type="ECO:0000313" key="1">
    <source>
        <dbReference type="EMBL" id="BDT99416.1"/>
    </source>
</evidence>
<dbReference type="Proteomes" id="UP001317870">
    <property type="component" value="Chromosome"/>
</dbReference>
<sequence length="124" mass="13511">MQAFDYFGNDRGKGAPMRAKPPALGYLRKDVSGVSQDWDEAQMRSLAKRLGYELCKTVTFGAGTDAPVDRLVDVVRTFGVDAVIAPGLHHFGNAVPAQLVEVCDLITVTPQQTYARSALSRIWA</sequence>
<proteinExistence type="predicted"/>
<protein>
    <submittedName>
        <fullName evidence="1">Uncharacterized protein</fullName>
    </submittedName>
</protein>
<name>A0ABM8CWQ3_9NOCA</name>
<dbReference type="EMBL" id="AP026978">
    <property type="protein sequence ID" value="BDT99416.1"/>
    <property type="molecule type" value="Genomic_DNA"/>
</dbReference>
<keyword evidence="2" id="KW-1185">Reference proteome</keyword>